<dbReference type="InterPro" id="IPR036812">
    <property type="entry name" value="NAD(P)_OxRdtase_dom_sf"/>
</dbReference>
<evidence type="ECO:0000313" key="4">
    <source>
        <dbReference type="Proteomes" id="UP000054485"/>
    </source>
</evidence>
<keyword evidence="1" id="KW-0560">Oxidoreductase</keyword>
<evidence type="ECO:0000313" key="3">
    <source>
        <dbReference type="EMBL" id="KIK47512.1"/>
    </source>
</evidence>
<sequence length="208" mass="23609">GTGDWQDWVLGEEKATIHIGLRDYDVGIFDTADAHSNGLSEVVPGNAINKLNLPWDEIEVMTDVYGVVGRKPDERLSKSDVRPARLGYVNRRGSSRKHNCVSIKKSICFNHFGTETPFEETMQDLHDVVQTSYVGNIGKSSCWAYRYYTITDHLTAFVSMQNHHNLIYREEEREMFPTPRIYLFLSMFGVGCIPWSPPLARGLLALPV</sequence>
<evidence type="ECO:0000256" key="1">
    <source>
        <dbReference type="ARBA" id="ARBA00023002"/>
    </source>
</evidence>
<dbReference type="SUPFAM" id="SSF51430">
    <property type="entry name" value="NAD(P)-linked oxidoreductase"/>
    <property type="match status" value="1"/>
</dbReference>
<dbReference type="EMBL" id="KN835146">
    <property type="protein sequence ID" value="KIK47512.1"/>
    <property type="molecule type" value="Genomic_DNA"/>
</dbReference>
<dbReference type="InterPro" id="IPR023210">
    <property type="entry name" value="NADP_OxRdtase_dom"/>
</dbReference>
<reference evidence="4" key="2">
    <citation type="submission" date="2015-01" db="EMBL/GenBank/DDBJ databases">
        <title>Evolutionary Origins and Diversification of the Mycorrhizal Mutualists.</title>
        <authorList>
            <consortium name="DOE Joint Genome Institute"/>
            <consortium name="Mycorrhizal Genomics Consortium"/>
            <person name="Kohler A."/>
            <person name="Kuo A."/>
            <person name="Nagy L.G."/>
            <person name="Floudas D."/>
            <person name="Copeland A."/>
            <person name="Barry K.W."/>
            <person name="Cichocki N."/>
            <person name="Veneault-Fourrey C."/>
            <person name="LaButti K."/>
            <person name="Lindquist E.A."/>
            <person name="Lipzen A."/>
            <person name="Lundell T."/>
            <person name="Morin E."/>
            <person name="Murat C."/>
            <person name="Riley R."/>
            <person name="Ohm R."/>
            <person name="Sun H."/>
            <person name="Tunlid A."/>
            <person name="Henrissat B."/>
            <person name="Grigoriev I.V."/>
            <person name="Hibbett D.S."/>
            <person name="Martin F."/>
        </authorList>
    </citation>
    <scope>NUCLEOTIDE SEQUENCE [LARGE SCALE GENOMIC DNA]</scope>
    <source>
        <strain evidence="4">UH-Slu-Lm8-n1</strain>
    </source>
</reference>
<dbReference type="HOGENOM" id="CLU_023205_16_1_1"/>
<keyword evidence="4" id="KW-1185">Reference proteome</keyword>
<feature type="domain" description="NADP-dependent oxidoreductase" evidence="2">
    <location>
        <begin position="23"/>
        <end position="204"/>
    </location>
</feature>
<dbReference type="InterPro" id="IPR050523">
    <property type="entry name" value="AKR_Detox_Biosynth"/>
</dbReference>
<feature type="non-terminal residue" evidence="3">
    <location>
        <position position="208"/>
    </location>
</feature>
<dbReference type="PANTHER" id="PTHR43364">
    <property type="entry name" value="NADH-SPECIFIC METHYLGLYOXAL REDUCTASE-RELATED"/>
    <property type="match status" value="1"/>
</dbReference>
<dbReference type="STRING" id="930992.A0A0D0BP76"/>
<dbReference type="AlphaFoldDB" id="A0A0D0BP76"/>
<dbReference type="Gene3D" id="3.20.20.100">
    <property type="entry name" value="NADP-dependent oxidoreductase domain"/>
    <property type="match status" value="1"/>
</dbReference>
<accession>A0A0D0BP76</accession>
<evidence type="ECO:0000259" key="2">
    <source>
        <dbReference type="Pfam" id="PF00248"/>
    </source>
</evidence>
<dbReference type="PANTHER" id="PTHR43364:SF4">
    <property type="entry name" value="NAD(P)-LINKED OXIDOREDUCTASE SUPERFAMILY PROTEIN"/>
    <property type="match status" value="1"/>
</dbReference>
<dbReference type="OrthoDB" id="2682560at2759"/>
<gene>
    <name evidence="3" type="ORF">CY34DRAFT_73758</name>
</gene>
<reference evidence="3 4" key="1">
    <citation type="submission" date="2014-04" db="EMBL/GenBank/DDBJ databases">
        <authorList>
            <consortium name="DOE Joint Genome Institute"/>
            <person name="Kuo A."/>
            <person name="Ruytinx J."/>
            <person name="Rineau F."/>
            <person name="Colpaert J."/>
            <person name="Kohler A."/>
            <person name="Nagy L.G."/>
            <person name="Floudas D."/>
            <person name="Copeland A."/>
            <person name="Barry K.W."/>
            <person name="Cichocki N."/>
            <person name="Veneault-Fourrey C."/>
            <person name="LaButti K."/>
            <person name="Lindquist E.A."/>
            <person name="Lipzen A."/>
            <person name="Lundell T."/>
            <person name="Morin E."/>
            <person name="Murat C."/>
            <person name="Sun H."/>
            <person name="Tunlid A."/>
            <person name="Henrissat B."/>
            <person name="Grigoriev I.V."/>
            <person name="Hibbett D.S."/>
            <person name="Martin F."/>
            <person name="Nordberg H.P."/>
            <person name="Cantor M.N."/>
            <person name="Hua S.X."/>
        </authorList>
    </citation>
    <scope>NUCLEOTIDE SEQUENCE [LARGE SCALE GENOMIC DNA]</scope>
    <source>
        <strain evidence="3 4">UH-Slu-Lm8-n1</strain>
    </source>
</reference>
<organism evidence="3 4">
    <name type="scientific">Suillus luteus UH-Slu-Lm8-n1</name>
    <dbReference type="NCBI Taxonomy" id="930992"/>
    <lineage>
        <taxon>Eukaryota</taxon>
        <taxon>Fungi</taxon>
        <taxon>Dikarya</taxon>
        <taxon>Basidiomycota</taxon>
        <taxon>Agaricomycotina</taxon>
        <taxon>Agaricomycetes</taxon>
        <taxon>Agaricomycetidae</taxon>
        <taxon>Boletales</taxon>
        <taxon>Suillineae</taxon>
        <taxon>Suillaceae</taxon>
        <taxon>Suillus</taxon>
    </lineage>
</organism>
<protein>
    <recommendedName>
        <fullName evidence="2">NADP-dependent oxidoreductase domain-containing protein</fullName>
    </recommendedName>
</protein>
<dbReference type="Proteomes" id="UP000054485">
    <property type="component" value="Unassembled WGS sequence"/>
</dbReference>
<dbReference type="InParanoid" id="A0A0D0BP76"/>
<dbReference type="GO" id="GO:0016491">
    <property type="term" value="F:oxidoreductase activity"/>
    <property type="evidence" value="ECO:0007669"/>
    <property type="project" value="UniProtKB-KW"/>
</dbReference>
<proteinExistence type="predicted"/>
<dbReference type="Pfam" id="PF00248">
    <property type="entry name" value="Aldo_ket_red"/>
    <property type="match status" value="1"/>
</dbReference>
<name>A0A0D0BP76_9AGAM</name>